<accession>A0A5R8NY98</accession>
<dbReference type="InterPro" id="IPR046576">
    <property type="entry name" value="DUF6636"/>
</dbReference>
<dbReference type="EMBL" id="VBUT01000002">
    <property type="protein sequence ID" value="TLF81294.1"/>
    <property type="molecule type" value="Genomic_DNA"/>
</dbReference>
<proteinExistence type="predicted"/>
<dbReference type="Pfam" id="PF20341">
    <property type="entry name" value="DUF6636"/>
    <property type="match status" value="1"/>
</dbReference>
<evidence type="ECO:0000313" key="3">
    <source>
        <dbReference type="Proteomes" id="UP000306378"/>
    </source>
</evidence>
<comment type="caution">
    <text evidence="2">The sequence shown here is derived from an EMBL/GenBank/DDBJ whole genome shotgun (WGS) entry which is preliminary data.</text>
</comment>
<feature type="region of interest" description="Disordered" evidence="1">
    <location>
        <begin position="1"/>
        <end position="25"/>
    </location>
</feature>
<organism evidence="2 3">
    <name type="scientific">Nocardia cyriacigeorgica</name>
    <dbReference type="NCBI Taxonomy" id="135487"/>
    <lineage>
        <taxon>Bacteria</taxon>
        <taxon>Bacillati</taxon>
        <taxon>Actinomycetota</taxon>
        <taxon>Actinomycetes</taxon>
        <taxon>Mycobacteriales</taxon>
        <taxon>Nocardiaceae</taxon>
        <taxon>Nocardia</taxon>
    </lineage>
</organism>
<dbReference type="AlphaFoldDB" id="A0A5R8NY98"/>
<protein>
    <submittedName>
        <fullName evidence="2">Uncharacterized protein</fullName>
    </submittedName>
</protein>
<gene>
    <name evidence="2" type="ORF">FEK34_03370</name>
</gene>
<name>A0A5R8NY98_9NOCA</name>
<evidence type="ECO:0000256" key="1">
    <source>
        <dbReference type="SAM" id="MobiDB-lite"/>
    </source>
</evidence>
<reference evidence="2 3" key="1">
    <citation type="submission" date="2019-05" db="EMBL/GenBank/DDBJ databases">
        <title>Genomes sequences of two Nocardia cyriacigeorgica environmental isolates, type strains Nocardia asteroides ATCC 19247 and Nocardia cyriacigeorgica DSM 44484.</title>
        <authorList>
            <person name="Vautrin F."/>
            <person name="Bergeron E."/>
            <person name="Dubost A."/>
            <person name="Abrouk D."/>
            <person name="Rodriguez Nava V."/>
            <person name="Pujic P."/>
        </authorList>
    </citation>
    <scope>NUCLEOTIDE SEQUENCE [LARGE SCALE GENOMIC DNA]</scope>
    <source>
        <strain evidence="2 3">EML 446</strain>
    </source>
</reference>
<sequence length="162" mass="16996">MAPGEPDPGRPSGEPAGGETILPSRDDATVDARDFQQGNYFYFQSPTGNIMCGFINEGELGTGCQLGTTEVVPPELSDCDTSRADRAVAAQVLGGAARFMCVNQGFFVGSPTDGSRKGGGNVLEYGETIIVRGTACTSMPNGVRCDQAGHGFMIAADRQYLF</sequence>
<evidence type="ECO:0000313" key="2">
    <source>
        <dbReference type="EMBL" id="TLF81294.1"/>
    </source>
</evidence>
<dbReference type="Proteomes" id="UP000306378">
    <property type="component" value="Unassembled WGS sequence"/>
</dbReference>